<dbReference type="PROSITE" id="PS50833">
    <property type="entry name" value="BRIX"/>
    <property type="match status" value="1"/>
</dbReference>
<dbReference type="eggNOG" id="KOG0045">
    <property type="taxonomic scope" value="Eukaryota"/>
</dbReference>
<dbReference type="Gene3D" id="3.90.70.10">
    <property type="entry name" value="Cysteine proteinases"/>
    <property type="match status" value="1"/>
</dbReference>
<evidence type="ECO:0000256" key="2">
    <source>
        <dbReference type="ARBA" id="ARBA00022670"/>
    </source>
</evidence>
<dbReference type="AlphaFoldDB" id="G0QS43"/>
<feature type="active site" evidence="5 6">
    <location>
        <position position="229"/>
    </location>
</feature>
<dbReference type="SUPFAM" id="SSF54001">
    <property type="entry name" value="Cysteine proteinases"/>
    <property type="match status" value="1"/>
</dbReference>
<feature type="compositionally biased region" description="Basic and acidic residues" evidence="7">
    <location>
        <begin position="637"/>
        <end position="667"/>
    </location>
</feature>
<dbReference type="PANTHER" id="PTHR10183:SF379">
    <property type="entry name" value="CALPAIN-5"/>
    <property type="match status" value="1"/>
</dbReference>
<evidence type="ECO:0000256" key="7">
    <source>
        <dbReference type="SAM" id="MobiDB-lite"/>
    </source>
</evidence>
<evidence type="ECO:0000256" key="3">
    <source>
        <dbReference type="ARBA" id="ARBA00022801"/>
    </source>
</evidence>
<keyword evidence="4 6" id="KW-0788">Thiol protease</keyword>
<dbReference type="EMBL" id="GL983805">
    <property type="protein sequence ID" value="EGR31956.1"/>
    <property type="molecule type" value="Genomic_DNA"/>
</dbReference>
<evidence type="ECO:0000259" key="9">
    <source>
        <dbReference type="PROSITE" id="PS50833"/>
    </source>
</evidence>
<reference evidence="10 11" key="1">
    <citation type="submission" date="2011-07" db="EMBL/GenBank/DDBJ databases">
        <authorList>
            <person name="Coyne R."/>
            <person name="Brami D."/>
            <person name="Johnson J."/>
            <person name="Hostetler J."/>
            <person name="Hannick L."/>
            <person name="Clark T."/>
            <person name="Cassidy-Hanley D."/>
            <person name="Inman J."/>
        </authorList>
    </citation>
    <scope>NUCLEOTIDE SEQUENCE [LARGE SCALE GENOMIC DNA]</scope>
    <source>
        <strain evidence="10 11">G5</strain>
    </source>
</reference>
<dbReference type="eggNOG" id="KOG2963">
    <property type="taxonomic scope" value="Eukaryota"/>
</dbReference>
<dbReference type="PRINTS" id="PR00704">
    <property type="entry name" value="CALPAIN"/>
</dbReference>
<name>G0QS43_ICHMU</name>
<gene>
    <name evidence="10" type="ORF">IMG5_099180</name>
</gene>
<feature type="active site" evidence="5 6">
    <location>
        <position position="74"/>
    </location>
</feature>
<feature type="domain" description="Brix" evidence="9">
    <location>
        <begin position="332"/>
        <end position="559"/>
    </location>
</feature>
<dbReference type="InterPro" id="IPR007109">
    <property type="entry name" value="Brix"/>
</dbReference>
<dbReference type="InterPro" id="IPR001300">
    <property type="entry name" value="Peptidase_C2_calpain_cat"/>
</dbReference>
<comment type="similarity">
    <text evidence="1">Belongs to the peptidase C2 family.</text>
</comment>
<proteinExistence type="inferred from homology"/>
<evidence type="ECO:0000313" key="10">
    <source>
        <dbReference type="EMBL" id="EGR31956.1"/>
    </source>
</evidence>
<accession>G0QS43</accession>
<evidence type="ECO:0000256" key="5">
    <source>
        <dbReference type="PIRSR" id="PIRSR622684-1"/>
    </source>
</evidence>
<dbReference type="SMART" id="SM00879">
    <property type="entry name" value="Brix"/>
    <property type="match status" value="1"/>
</dbReference>
<dbReference type="GO" id="GO:0006508">
    <property type="term" value="P:proteolysis"/>
    <property type="evidence" value="ECO:0007669"/>
    <property type="project" value="UniProtKB-KW"/>
</dbReference>
<dbReference type="InParanoid" id="G0QS43"/>
<dbReference type="Proteomes" id="UP000008983">
    <property type="component" value="Unassembled WGS sequence"/>
</dbReference>
<evidence type="ECO:0000256" key="4">
    <source>
        <dbReference type="ARBA" id="ARBA00022807"/>
    </source>
</evidence>
<feature type="compositionally biased region" description="Basic residues" evidence="7">
    <location>
        <begin position="622"/>
        <end position="636"/>
    </location>
</feature>
<feature type="region of interest" description="Disordered" evidence="7">
    <location>
        <begin position="622"/>
        <end position="670"/>
    </location>
</feature>
<sequence length="709" mass="83301">MTLNESTQPQEYQDPQFPPTFQSICKDDQKLQQNPYYSKIIWLHPSKIAKYENCQLFKDKIEPNDIRQGFLGNCYFLSTLSSLAETPSRIERLFSHHIENSHGVYCVKICHKGYWKEVIVDQFIPCLNSTKQPAFTRGVDGEIWVMILEKAWAKLYGSYDNIESGLTRECLHDLTCAPTQTIWLDGSDDLELVWKKLLYAEKSNFAMTCSSKAEINDDDLQKMGIVKAHAYSLLSAYDLDIGGNDVKLLKLRNPWGDGEWKGKWNDNDEDLMKLNEENQRKIGFVQNSRDGTFFIQWEDFINFLLIKKKYKKKARTHKEYGPEGDPVIGQIPKSFVFKRGKVSKDLRQIVTDYREIMYPYTGYKLQESDKTKIKDYIATSSVYGISHMVIITSTEKHNYIRFIKNPEGPTITFKIISYCNKSDVLNSSKRNKNFSRQFNPAILILNGFNKQPNQNKVKNPPTLAQQQIAAQMIQSMFPPLSLKKTKLSTLQRVILFSYDDEKDIVNMRHYQIKLVPSGVNRNMKKVIRNDKKVPNLSKYNSFADFVNQKNNAMSESEIDELPDSKMIFNKNQNLMKHLKNNIKQDYMKLDQDQNQDFIKSKKVYQEEMQFIIEELLKLKKKQKNKERKFSKNSLRKKKEEKIKKKELEKRRNYQNKNQEKKNKKDYLNNKIEINKNNNINRKKKKMKKINKLSNPILIPTMNYLHLNKN</sequence>
<dbReference type="GO" id="GO:0006364">
    <property type="term" value="P:rRNA processing"/>
    <property type="evidence" value="ECO:0007669"/>
    <property type="project" value="InterPro"/>
</dbReference>
<dbReference type="PANTHER" id="PTHR10183">
    <property type="entry name" value="CALPAIN"/>
    <property type="match status" value="1"/>
</dbReference>
<evidence type="ECO:0000259" key="8">
    <source>
        <dbReference type="PROSITE" id="PS50203"/>
    </source>
</evidence>
<dbReference type="InterPro" id="IPR022684">
    <property type="entry name" value="Calpain_cysteine_protease"/>
</dbReference>
<feature type="domain" description="Calpain catalytic" evidence="8">
    <location>
        <begin position="11"/>
        <end position="304"/>
    </location>
</feature>
<dbReference type="GeneID" id="14908108"/>
<dbReference type="Pfam" id="PF00648">
    <property type="entry name" value="Peptidase_C2"/>
    <property type="match status" value="1"/>
</dbReference>
<dbReference type="CDD" id="cd00044">
    <property type="entry name" value="CysPc"/>
    <property type="match status" value="1"/>
</dbReference>
<evidence type="ECO:0000256" key="1">
    <source>
        <dbReference type="ARBA" id="ARBA00007623"/>
    </source>
</evidence>
<dbReference type="Pfam" id="PF04427">
    <property type="entry name" value="Brix"/>
    <property type="match status" value="1"/>
</dbReference>
<organism evidence="10 11">
    <name type="scientific">Ichthyophthirius multifiliis</name>
    <name type="common">White spot disease agent</name>
    <name type="synonym">Ich</name>
    <dbReference type="NCBI Taxonomy" id="5932"/>
    <lineage>
        <taxon>Eukaryota</taxon>
        <taxon>Sar</taxon>
        <taxon>Alveolata</taxon>
        <taxon>Ciliophora</taxon>
        <taxon>Intramacronucleata</taxon>
        <taxon>Oligohymenophorea</taxon>
        <taxon>Hymenostomatida</taxon>
        <taxon>Ophryoglenina</taxon>
        <taxon>Ichthyophthirius</taxon>
    </lineage>
</organism>
<evidence type="ECO:0000256" key="6">
    <source>
        <dbReference type="PROSITE-ProRule" id="PRU00239"/>
    </source>
</evidence>
<protein>
    <recommendedName>
        <fullName evidence="12">Calpain catalytic domain-containing protein</fullName>
    </recommendedName>
</protein>
<dbReference type="SMART" id="SM00230">
    <property type="entry name" value="CysPc"/>
    <property type="match status" value="1"/>
</dbReference>
<dbReference type="GO" id="GO:0019843">
    <property type="term" value="F:rRNA binding"/>
    <property type="evidence" value="ECO:0007669"/>
    <property type="project" value="InterPro"/>
</dbReference>
<dbReference type="InterPro" id="IPR038765">
    <property type="entry name" value="Papain-like_cys_pep_sf"/>
</dbReference>
<feature type="active site" evidence="5 6">
    <location>
        <position position="253"/>
    </location>
</feature>
<dbReference type="OrthoDB" id="297359at2759"/>
<keyword evidence="2 6" id="KW-0645">Protease</keyword>
<keyword evidence="11" id="KW-1185">Reference proteome</keyword>
<dbReference type="RefSeq" id="XP_004035442.1">
    <property type="nucleotide sequence ID" value="XM_004035394.1"/>
</dbReference>
<dbReference type="GO" id="GO:0004198">
    <property type="term" value="F:calcium-dependent cysteine-type endopeptidase activity"/>
    <property type="evidence" value="ECO:0007669"/>
    <property type="project" value="InterPro"/>
</dbReference>
<evidence type="ECO:0008006" key="12">
    <source>
        <dbReference type="Google" id="ProtNLM"/>
    </source>
</evidence>
<keyword evidence="3 6" id="KW-0378">Hydrolase</keyword>
<dbReference type="PROSITE" id="PS50203">
    <property type="entry name" value="CALPAIN_CAT"/>
    <property type="match status" value="1"/>
</dbReference>
<evidence type="ECO:0000313" key="11">
    <source>
        <dbReference type="Proteomes" id="UP000008983"/>
    </source>
</evidence>
<dbReference type="STRING" id="857967.G0QS43"/>